<proteinExistence type="inferred from homology"/>
<dbReference type="Proteomes" id="UP000703893">
    <property type="component" value="Unassembled WGS sequence"/>
</dbReference>
<comment type="cofactor">
    <cofactor evidence="1">
        <name>FMN</name>
        <dbReference type="ChEBI" id="CHEBI:58210"/>
    </cofactor>
</comment>
<sequence length="196" mass="20760">YKILIGAIVPRPIAWVSTVSTASAGGIRNLAPFSFFNGVCGDPMALMIAIDRRGPDAAVKDTLRNIEATREFVVNIPDEALAEAMNATSADFSPHVDEFAAAGVVAAPSVKVAPPRVADAPIGFECRLIQVVHLGDRPLSGSVVLGEVVFGHIRSDLVDNWRIDASLLAPIGRMGGHFYTRAAKDMFKLPRPGGAT</sequence>
<protein>
    <submittedName>
        <fullName evidence="6">Flavin reductase family protein</fullName>
    </submittedName>
</protein>
<dbReference type="SUPFAM" id="SSF50475">
    <property type="entry name" value="FMN-binding split barrel"/>
    <property type="match status" value="1"/>
</dbReference>
<feature type="non-terminal residue" evidence="6">
    <location>
        <position position="1"/>
    </location>
</feature>
<evidence type="ECO:0000259" key="5">
    <source>
        <dbReference type="SMART" id="SM00903"/>
    </source>
</evidence>
<dbReference type="Pfam" id="PF01613">
    <property type="entry name" value="Flavin_Reduct"/>
    <property type="match status" value="1"/>
</dbReference>
<evidence type="ECO:0000256" key="2">
    <source>
        <dbReference type="ARBA" id="ARBA00022630"/>
    </source>
</evidence>
<evidence type="ECO:0000256" key="1">
    <source>
        <dbReference type="ARBA" id="ARBA00001917"/>
    </source>
</evidence>
<dbReference type="PANTHER" id="PTHR33798:SF5">
    <property type="entry name" value="FLAVIN REDUCTASE LIKE DOMAIN-CONTAINING PROTEIN"/>
    <property type="match status" value="1"/>
</dbReference>
<dbReference type="Gene3D" id="2.30.110.10">
    <property type="entry name" value="Electron Transport, Fmn-binding Protein, Chain A"/>
    <property type="match status" value="1"/>
</dbReference>
<evidence type="ECO:0000256" key="3">
    <source>
        <dbReference type="ARBA" id="ARBA00022643"/>
    </source>
</evidence>
<dbReference type="GO" id="GO:0010181">
    <property type="term" value="F:FMN binding"/>
    <property type="evidence" value="ECO:0007669"/>
    <property type="project" value="InterPro"/>
</dbReference>
<comment type="similarity">
    <text evidence="4">Belongs to the flavoredoxin family.</text>
</comment>
<keyword evidence="3" id="KW-0288">FMN</keyword>
<dbReference type="InterPro" id="IPR002563">
    <property type="entry name" value="Flavin_Rdtase-like_dom"/>
</dbReference>
<accession>A0A937X576</accession>
<evidence type="ECO:0000313" key="6">
    <source>
        <dbReference type="EMBL" id="MBM3276296.1"/>
    </source>
</evidence>
<dbReference type="EMBL" id="VGJX01000957">
    <property type="protein sequence ID" value="MBM3276296.1"/>
    <property type="molecule type" value="Genomic_DNA"/>
</dbReference>
<organism evidence="6 7">
    <name type="scientific">Candidatus Tanganyikabacteria bacterium</name>
    <dbReference type="NCBI Taxonomy" id="2961651"/>
    <lineage>
        <taxon>Bacteria</taxon>
        <taxon>Bacillati</taxon>
        <taxon>Candidatus Sericytochromatia</taxon>
        <taxon>Candidatus Tanganyikabacteria</taxon>
    </lineage>
</organism>
<dbReference type="GO" id="GO:0016646">
    <property type="term" value="F:oxidoreductase activity, acting on the CH-NH group of donors, NAD or NADP as acceptor"/>
    <property type="evidence" value="ECO:0007669"/>
    <property type="project" value="UniProtKB-ARBA"/>
</dbReference>
<dbReference type="InterPro" id="IPR012349">
    <property type="entry name" value="Split_barrel_FMN-bd"/>
</dbReference>
<dbReference type="AlphaFoldDB" id="A0A937X576"/>
<name>A0A937X576_9BACT</name>
<keyword evidence="2" id="KW-0285">Flavoprotein</keyword>
<comment type="caution">
    <text evidence="6">The sequence shown here is derived from an EMBL/GenBank/DDBJ whole genome shotgun (WGS) entry which is preliminary data.</text>
</comment>
<gene>
    <name evidence="6" type="ORF">FJZ00_14175</name>
</gene>
<evidence type="ECO:0000313" key="7">
    <source>
        <dbReference type="Proteomes" id="UP000703893"/>
    </source>
</evidence>
<reference evidence="6 7" key="1">
    <citation type="submission" date="2019-03" db="EMBL/GenBank/DDBJ databases">
        <title>Lake Tanganyika Metagenome-Assembled Genomes (MAGs).</title>
        <authorList>
            <person name="Tran P."/>
        </authorList>
    </citation>
    <scope>NUCLEOTIDE SEQUENCE [LARGE SCALE GENOMIC DNA]</scope>
    <source>
        <strain evidence="6">K_DeepCast_65m_m2_236</strain>
    </source>
</reference>
<dbReference type="SMART" id="SM00903">
    <property type="entry name" value="Flavin_Reduct"/>
    <property type="match status" value="1"/>
</dbReference>
<dbReference type="PANTHER" id="PTHR33798">
    <property type="entry name" value="FLAVOPROTEIN OXYGENASE"/>
    <property type="match status" value="1"/>
</dbReference>
<feature type="domain" description="Flavin reductase like" evidence="5">
    <location>
        <begin position="6"/>
        <end position="163"/>
    </location>
</feature>
<evidence type="ECO:0000256" key="4">
    <source>
        <dbReference type="ARBA" id="ARBA00038054"/>
    </source>
</evidence>